<gene>
    <name evidence="2" type="ordered locus">CFU_3646</name>
</gene>
<dbReference type="Pfam" id="PF04264">
    <property type="entry name" value="YceI"/>
    <property type="match status" value="1"/>
</dbReference>
<dbReference type="EMBL" id="CP002745">
    <property type="protein sequence ID" value="AEK63470.1"/>
    <property type="molecule type" value="Genomic_DNA"/>
</dbReference>
<feature type="domain" description="Lipid/polyisoprenoid-binding YceI-like" evidence="1">
    <location>
        <begin position="37"/>
        <end position="201"/>
    </location>
</feature>
<reference evidence="2 3" key="5">
    <citation type="journal article" date="2011" name="ISME J.">
        <title>Dual transcriptional profiling of a bacterial/fungal confrontation: Collimonas fungivorans versus Aspergillus niger.</title>
        <authorList>
            <person name="Mela F."/>
            <person name="Fritsche K."/>
            <person name="de Boer W."/>
            <person name="van Veen J.A."/>
            <person name="de Graaff L.H."/>
            <person name="van den Berg M."/>
            <person name="Leveau J.H."/>
        </authorList>
    </citation>
    <scope>NUCLEOTIDE SEQUENCE [LARGE SCALE GENOMIC DNA]</scope>
    <source>
        <strain evidence="2 3">Ter331</strain>
    </source>
</reference>
<reference evidence="2 3" key="3">
    <citation type="journal article" date="2008" name="FEMS Microbiol. Ecol.">
        <title>Identification and characterization of genes underlying chitinolysis in Collimonas fungivorans Ter331.</title>
        <authorList>
            <person name="Fritsche K."/>
            <person name="de Boer W."/>
            <person name="Gerards S."/>
            <person name="van den Berg M."/>
            <person name="van Veen J.A."/>
            <person name="Leveau J.H."/>
        </authorList>
    </citation>
    <scope>NUCLEOTIDE SEQUENCE [LARGE SCALE GENOMIC DNA]</scope>
    <source>
        <strain evidence="2 3">Ter331</strain>
    </source>
</reference>
<dbReference type="Proteomes" id="UP000008392">
    <property type="component" value="Chromosome"/>
</dbReference>
<dbReference type="AlphaFoldDB" id="G0AAU6"/>
<proteinExistence type="predicted"/>
<dbReference type="InterPro" id="IPR036761">
    <property type="entry name" value="TTHA0802/YceI-like_sf"/>
</dbReference>
<sequence>MNIPIHHKEYSMTHFLLRTTALGLLALGAALPAIATPLKPDLAKSNVTIVFKQMNVPVEAKFKQFTAQIDFDSAQPAAAKASVDIAIPSFDLGDPEYNKEVLKKEWFNAAQFAKASFVASSIKASAGAPAGSKYDVAGKLTIKGKTTDVSFPLSVKKEGGAQVFDGSLPIKRLTYNIGEGEWKDTSMVADEIVIKFHLVAN</sequence>
<reference evidence="3" key="6">
    <citation type="submission" date="2011-05" db="EMBL/GenBank/DDBJ databases">
        <title>Complete sequence of Collimonas fungivorans Ter331.</title>
        <authorList>
            <person name="Leveau J.H."/>
        </authorList>
    </citation>
    <scope>NUCLEOTIDE SEQUENCE [LARGE SCALE GENOMIC DNA]</scope>
    <source>
        <strain evidence="3">Ter331</strain>
    </source>
</reference>
<name>G0AAU6_COLFT</name>
<evidence type="ECO:0000313" key="2">
    <source>
        <dbReference type="EMBL" id="AEK63470.1"/>
    </source>
</evidence>
<dbReference type="eggNOG" id="COG2353">
    <property type="taxonomic scope" value="Bacteria"/>
</dbReference>
<reference evidence="2 3" key="1">
    <citation type="journal article" date="2004" name="Environ. Microbiol.">
        <title>Phylogeny-function analysis of (meta)genomic libraries: screening for expression of ribosomal RNA genes by large-insert library fluorescent in situ hybridization (LIL-FISH).</title>
        <authorList>
            <person name="Leveau J.H."/>
            <person name="Gerards S."/>
            <person name="de Boer W."/>
            <person name="van Veen J.A."/>
        </authorList>
    </citation>
    <scope>NUCLEOTIDE SEQUENCE [LARGE SCALE GENOMIC DNA]</scope>
    <source>
        <strain evidence="2 3">Ter331</strain>
    </source>
</reference>
<evidence type="ECO:0000313" key="3">
    <source>
        <dbReference type="Proteomes" id="UP000008392"/>
    </source>
</evidence>
<dbReference type="PANTHER" id="PTHR34406">
    <property type="entry name" value="PROTEIN YCEI"/>
    <property type="match status" value="1"/>
</dbReference>
<accession>G0AAU6</accession>
<dbReference type="PANTHER" id="PTHR34406:SF1">
    <property type="entry name" value="PROTEIN YCEI"/>
    <property type="match status" value="1"/>
</dbReference>
<dbReference type="STRING" id="1005048.CFU_3646"/>
<dbReference type="HOGENOM" id="CLU_071003_5_1_4"/>
<reference evidence="2 3" key="4">
    <citation type="journal article" date="2010" name="Environ. Microbiol.">
        <title>The bacterial genus Collimonas: mycophagy, weathering and other adaptive solutions to life in oligotrophic soil environments.</title>
        <authorList>
            <person name="Leveau J.H."/>
            <person name="Uroz S."/>
            <person name="de Boer W."/>
        </authorList>
    </citation>
    <scope>NUCLEOTIDE SEQUENCE [LARGE SCALE GENOMIC DNA]</scope>
    <source>
        <strain evidence="2 3">Ter331</strain>
    </source>
</reference>
<dbReference type="SMART" id="SM00867">
    <property type="entry name" value="YceI"/>
    <property type="match status" value="1"/>
</dbReference>
<dbReference type="InterPro" id="IPR007372">
    <property type="entry name" value="Lipid/polyisoprenoid-bd_YceI"/>
</dbReference>
<dbReference type="Gene3D" id="2.40.128.110">
    <property type="entry name" value="Lipid/polyisoprenoid-binding, YceI-like"/>
    <property type="match status" value="1"/>
</dbReference>
<dbReference type="SUPFAM" id="SSF101874">
    <property type="entry name" value="YceI-like"/>
    <property type="match status" value="1"/>
</dbReference>
<reference evidence="2 3" key="2">
    <citation type="journal article" date="2006" name="J. Microbiol. Methods">
        <title>Genomic flank-sequencing of plasposon insertion sites for rapid identification of functional genes.</title>
        <authorList>
            <person name="Leveau J.H."/>
            <person name="Gerards S."/>
            <person name="Fritsche K."/>
            <person name="Zondag G."/>
            <person name="van Veen J.A."/>
        </authorList>
    </citation>
    <scope>NUCLEOTIDE SEQUENCE [LARGE SCALE GENOMIC DNA]</scope>
    <source>
        <strain evidence="2 3">Ter331</strain>
    </source>
</reference>
<evidence type="ECO:0000259" key="1">
    <source>
        <dbReference type="SMART" id="SM00867"/>
    </source>
</evidence>
<protein>
    <submittedName>
        <fullName evidence="2">Putative signal peptide protein</fullName>
    </submittedName>
</protein>
<organism evidence="2 3">
    <name type="scientific">Collimonas fungivorans (strain Ter331)</name>
    <dbReference type="NCBI Taxonomy" id="1005048"/>
    <lineage>
        <taxon>Bacteria</taxon>
        <taxon>Pseudomonadati</taxon>
        <taxon>Pseudomonadota</taxon>
        <taxon>Betaproteobacteria</taxon>
        <taxon>Burkholderiales</taxon>
        <taxon>Oxalobacteraceae</taxon>
        <taxon>Collimonas</taxon>
    </lineage>
</organism>
<keyword evidence="3" id="KW-1185">Reference proteome</keyword>
<dbReference type="KEGG" id="cfu:CFU_3646"/>